<evidence type="ECO:0000256" key="6">
    <source>
        <dbReference type="ARBA" id="ARBA00023288"/>
    </source>
</evidence>
<evidence type="ECO:0000256" key="4">
    <source>
        <dbReference type="ARBA" id="ARBA00023134"/>
    </source>
</evidence>
<reference evidence="8" key="1">
    <citation type="submission" date="2015-02" db="EMBL/GenBank/DDBJ databases">
        <title>Genome sequencing for Strongylocentrotus purpuratus.</title>
        <authorList>
            <person name="Murali S."/>
            <person name="Liu Y."/>
            <person name="Vee V."/>
            <person name="English A."/>
            <person name="Wang M."/>
            <person name="Skinner E."/>
            <person name="Han Y."/>
            <person name="Muzny D.M."/>
            <person name="Worley K.C."/>
            <person name="Gibbs R.A."/>
        </authorList>
    </citation>
    <scope>NUCLEOTIDE SEQUENCE</scope>
</reference>
<evidence type="ECO:0000313" key="7">
    <source>
        <dbReference type="EnsemblMetazoa" id="XP_030840986"/>
    </source>
</evidence>
<dbReference type="InterPro" id="IPR027417">
    <property type="entry name" value="P-loop_NTPase"/>
</dbReference>
<dbReference type="GO" id="GO:0005525">
    <property type="term" value="F:GTP binding"/>
    <property type="evidence" value="ECO:0007669"/>
    <property type="project" value="UniProtKB-KW"/>
</dbReference>
<dbReference type="PANTHER" id="PTHR46149:SF3">
    <property type="entry name" value="MIP08469P"/>
    <property type="match status" value="1"/>
</dbReference>
<dbReference type="AlphaFoldDB" id="A0A7M7NSW4"/>
<proteinExistence type="predicted"/>
<accession>A0A7M7NSW4</accession>
<organism evidence="7 8">
    <name type="scientific">Strongylocentrotus purpuratus</name>
    <name type="common">Purple sea urchin</name>
    <dbReference type="NCBI Taxonomy" id="7668"/>
    <lineage>
        <taxon>Eukaryota</taxon>
        <taxon>Metazoa</taxon>
        <taxon>Echinodermata</taxon>
        <taxon>Eleutherozoa</taxon>
        <taxon>Echinozoa</taxon>
        <taxon>Echinoidea</taxon>
        <taxon>Euechinoidea</taxon>
        <taxon>Echinacea</taxon>
        <taxon>Camarodonta</taxon>
        <taxon>Echinidea</taxon>
        <taxon>Strongylocentrotidae</taxon>
        <taxon>Strongylocentrotus</taxon>
    </lineage>
</organism>
<dbReference type="GeneID" id="578089"/>
<dbReference type="InParanoid" id="A0A7M7NSW4"/>
<comment type="subcellular location">
    <subcellularLocation>
        <location evidence="1">Cell membrane</location>
        <topology evidence="1">Lipid-anchor</topology>
    </subcellularLocation>
</comment>
<keyword evidence="2" id="KW-1003">Cell membrane</keyword>
<evidence type="ECO:0000256" key="2">
    <source>
        <dbReference type="ARBA" id="ARBA00022475"/>
    </source>
</evidence>
<reference evidence="7" key="2">
    <citation type="submission" date="2021-01" db="UniProtKB">
        <authorList>
            <consortium name="EnsemblMetazoa"/>
        </authorList>
    </citation>
    <scope>IDENTIFICATION</scope>
</reference>
<dbReference type="GO" id="GO:0003924">
    <property type="term" value="F:GTPase activity"/>
    <property type="evidence" value="ECO:0007669"/>
    <property type="project" value="InterPro"/>
</dbReference>
<evidence type="ECO:0000256" key="3">
    <source>
        <dbReference type="ARBA" id="ARBA00022481"/>
    </source>
</evidence>
<dbReference type="OrthoDB" id="265044at2759"/>
<sequence length="198" mass="22465">MIAYMQKGGDVFIIVYSIDDRNSFQEAIRLREQIQATKTTANGTKCPPMVIAGNKCDKDNNRQVPLDEAKAAFDQTRRCNFLETSAKKFYNVDVLFRCLFENARLPSEMSPSLHRKVSASHGPTSLRPTHIGKLALRRRLSEACGMVTPNARRPSVRSDLLQLRLKTMRGSSMDEVDDEDSERSSIHRKLRKAMCCIQ</sequence>
<dbReference type="InterPro" id="IPR052236">
    <property type="entry name" value="Small_GTPase_RasD"/>
</dbReference>
<dbReference type="EnsemblMetazoa" id="XM_030985126">
    <property type="protein sequence ID" value="XP_030840986"/>
    <property type="gene ID" value="LOC578089"/>
</dbReference>
<dbReference type="GO" id="GO:0031681">
    <property type="term" value="F:G-protein beta-subunit binding"/>
    <property type="evidence" value="ECO:0000318"/>
    <property type="project" value="GO_Central"/>
</dbReference>
<dbReference type="Gene3D" id="3.40.50.300">
    <property type="entry name" value="P-loop containing nucleotide triphosphate hydrolases"/>
    <property type="match status" value="1"/>
</dbReference>
<dbReference type="Proteomes" id="UP000007110">
    <property type="component" value="Unassembled WGS sequence"/>
</dbReference>
<keyword evidence="3" id="KW-0488">Methylation</keyword>
<dbReference type="SMART" id="SM00175">
    <property type="entry name" value="RAB"/>
    <property type="match status" value="1"/>
</dbReference>
<name>A0A7M7NSW4_STRPU</name>
<dbReference type="InterPro" id="IPR001806">
    <property type="entry name" value="Small_GTPase"/>
</dbReference>
<keyword evidence="8" id="KW-1185">Reference proteome</keyword>
<dbReference type="PRINTS" id="PR00449">
    <property type="entry name" value="RASTRNSFRMNG"/>
</dbReference>
<keyword evidence="5" id="KW-0472">Membrane</keyword>
<keyword evidence="4" id="KW-0547">Nucleotide-binding</keyword>
<evidence type="ECO:0000313" key="8">
    <source>
        <dbReference type="Proteomes" id="UP000007110"/>
    </source>
</evidence>
<dbReference type="GO" id="GO:0007165">
    <property type="term" value="P:signal transduction"/>
    <property type="evidence" value="ECO:0000318"/>
    <property type="project" value="GO_Central"/>
</dbReference>
<dbReference type="OMA" id="TTQDSAC"/>
<dbReference type="SMART" id="SM00173">
    <property type="entry name" value="RAS"/>
    <property type="match status" value="1"/>
</dbReference>
<dbReference type="SUPFAM" id="SSF52540">
    <property type="entry name" value="P-loop containing nucleoside triphosphate hydrolases"/>
    <property type="match status" value="1"/>
</dbReference>
<keyword evidence="4" id="KW-0342">GTP-binding</keyword>
<dbReference type="PROSITE" id="PS51419">
    <property type="entry name" value="RAB"/>
    <property type="match status" value="1"/>
</dbReference>
<evidence type="ECO:0000256" key="1">
    <source>
        <dbReference type="ARBA" id="ARBA00004193"/>
    </source>
</evidence>
<dbReference type="PROSITE" id="PS51421">
    <property type="entry name" value="RAS"/>
    <property type="match status" value="1"/>
</dbReference>
<dbReference type="GO" id="GO:0005886">
    <property type="term" value="C:plasma membrane"/>
    <property type="evidence" value="ECO:0007669"/>
    <property type="project" value="UniProtKB-SubCell"/>
</dbReference>
<dbReference type="PANTHER" id="PTHR46149">
    <property type="entry name" value="MIP08469P"/>
    <property type="match status" value="1"/>
</dbReference>
<dbReference type="RefSeq" id="XP_030840986.1">
    <property type="nucleotide sequence ID" value="XM_030985126.1"/>
</dbReference>
<protein>
    <submittedName>
        <fullName evidence="7">Uncharacterized protein</fullName>
    </submittedName>
</protein>
<evidence type="ECO:0000256" key="5">
    <source>
        <dbReference type="ARBA" id="ARBA00023136"/>
    </source>
</evidence>
<dbReference type="Pfam" id="PF00071">
    <property type="entry name" value="Ras"/>
    <property type="match status" value="1"/>
</dbReference>
<dbReference type="KEGG" id="spu:578089"/>
<keyword evidence="6" id="KW-0449">Lipoprotein</keyword>